<dbReference type="AlphaFoldDB" id="A0A834XQH9"/>
<dbReference type="OrthoDB" id="567787at2759"/>
<keyword evidence="4 5" id="KW-0472">Membrane</keyword>
<evidence type="ECO:0000256" key="4">
    <source>
        <dbReference type="ARBA" id="ARBA00023136"/>
    </source>
</evidence>
<feature type="transmembrane region" description="Helical" evidence="5">
    <location>
        <begin position="70"/>
        <end position="98"/>
    </location>
</feature>
<dbReference type="PANTHER" id="PTHR21419">
    <property type="match status" value="1"/>
</dbReference>
<dbReference type="InterPro" id="IPR055409">
    <property type="entry name" value="Beta-prop_FAM234A_B"/>
</dbReference>
<keyword evidence="8" id="KW-1185">Reference proteome</keyword>
<dbReference type="EMBL" id="JACMRX010000005">
    <property type="protein sequence ID" value="KAF7989797.1"/>
    <property type="molecule type" value="Genomic_DNA"/>
</dbReference>
<reference evidence="7 8" key="1">
    <citation type="submission" date="2020-08" db="EMBL/GenBank/DDBJ databases">
        <title>Aphidius gifuensis genome sequencing and assembly.</title>
        <authorList>
            <person name="Du Z."/>
        </authorList>
    </citation>
    <scope>NUCLEOTIDE SEQUENCE [LARGE SCALE GENOMIC DNA]</scope>
    <source>
        <strain evidence="7">YNYX2018</strain>
        <tissue evidence="7">Adults</tissue>
    </source>
</reference>
<gene>
    <name evidence="7" type="ORF">HCN44_008471</name>
</gene>
<evidence type="ECO:0000256" key="3">
    <source>
        <dbReference type="ARBA" id="ARBA00022989"/>
    </source>
</evidence>
<evidence type="ECO:0000256" key="2">
    <source>
        <dbReference type="ARBA" id="ARBA00022692"/>
    </source>
</evidence>
<sequence>MTAVYPTRLASRDSFDDEDLTDIDDVFIRDGKRDTKINDDGSVKRPLMAPRKKPKISVKLTNNTITYRSLFLSLCYGLIALGVLFALMLLCILTINIFPIPFSIMKNWFSIKPSISSINTTDILPCTSLATSVVWIRTLSKLTSEAPLRSVDVNNDGVDDVILGFSTGIDALDVPEYFCNLYFDGQVPCLGGVMAIDGKSGKTLWTHWTEHAIFSIDCNLDITNDNIRDCIVTGRGGILHAIDSINGKLIWELPVDELPSTLNDEKIILNVYDARYITDVDSDEISDVIVSHTMQLGKFRQSRIILLSGKTGTIIKSIEFSKKEQLFIAPQVMVSSDGDVNYLLASCAPDKSGGLYVISQRDFLYGNLDKMKTIQHGKGEGILLPLIFVDLTLDGIEDIISISLNNSTIRAYDGLTYQQLWNYTVSNSEIISIPIPGYYNDDKIPDIMIKHQIGPGFPLYYYSITTIINGKNGKSLFDEPIKDSANGQMSGIILSVDGFGNDWFLHWSSNCLGNNIVNEKYSFLQGQTLLSQSRANLCKLRFNSTLNMKLLAMSQHVGPPGQSLYSSDDWKKIEFNNSDKLRQYSNDNDDKNTVPLVAQRSPIIKNLQMDIGDPDQQNKQIIVDEGGDYYIPNKNDDKNSELYEPYSIGLSSIEKKINDNNNYQVNQDWNDNINNAWNNVPIDKYEMSYNDDTSHLETPQDETEFNTDNKYNFMNNKRKKRIRNLRKKRYDDNFDNKNIRQPPTGIILPSFNSDSDNKNNKKTIDLIFSTYWLPSSEVSLVLLQKDIDCIRIKEEKLNSNKLDIEKRENIIAECLAERGINYKHYKDEIDERENRRFSLGQMTIYRIKLQCVCPDDMLTGQTCKDISSKQSWSAHMGNTGNGYFRPNYNK</sequence>
<name>A0A834XQH9_APHGI</name>
<accession>A0A834XQH9</accession>
<dbReference type="InterPro" id="IPR045232">
    <property type="entry name" value="FAM234"/>
</dbReference>
<evidence type="ECO:0000256" key="1">
    <source>
        <dbReference type="ARBA" id="ARBA00004167"/>
    </source>
</evidence>
<dbReference type="InterPro" id="IPR028994">
    <property type="entry name" value="Integrin_alpha_N"/>
</dbReference>
<keyword evidence="3 5" id="KW-1133">Transmembrane helix</keyword>
<protein>
    <recommendedName>
        <fullName evidence="6">FAM234A/B beta-propeller domain-containing protein</fullName>
    </recommendedName>
</protein>
<dbReference type="PANTHER" id="PTHR21419:SF30">
    <property type="entry name" value="IG-LIKE DOMAIN-CONTAINING PROTEIN"/>
    <property type="match status" value="1"/>
</dbReference>
<dbReference type="Pfam" id="PF23727">
    <property type="entry name" value="Beta-prop_FAM234A_B"/>
    <property type="match status" value="1"/>
</dbReference>
<evidence type="ECO:0000256" key="5">
    <source>
        <dbReference type="SAM" id="Phobius"/>
    </source>
</evidence>
<proteinExistence type="predicted"/>
<evidence type="ECO:0000313" key="8">
    <source>
        <dbReference type="Proteomes" id="UP000639338"/>
    </source>
</evidence>
<dbReference type="GO" id="GO:0016020">
    <property type="term" value="C:membrane"/>
    <property type="evidence" value="ECO:0007669"/>
    <property type="project" value="UniProtKB-SubCell"/>
</dbReference>
<evidence type="ECO:0000313" key="7">
    <source>
        <dbReference type="EMBL" id="KAF7989797.1"/>
    </source>
</evidence>
<dbReference type="SUPFAM" id="SSF69318">
    <property type="entry name" value="Integrin alpha N-terminal domain"/>
    <property type="match status" value="1"/>
</dbReference>
<evidence type="ECO:0000259" key="6">
    <source>
        <dbReference type="Pfam" id="PF23727"/>
    </source>
</evidence>
<dbReference type="Proteomes" id="UP000639338">
    <property type="component" value="Unassembled WGS sequence"/>
</dbReference>
<organism evidence="7 8">
    <name type="scientific">Aphidius gifuensis</name>
    <name type="common">Parasitoid wasp</name>
    <dbReference type="NCBI Taxonomy" id="684658"/>
    <lineage>
        <taxon>Eukaryota</taxon>
        <taxon>Metazoa</taxon>
        <taxon>Ecdysozoa</taxon>
        <taxon>Arthropoda</taxon>
        <taxon>Hexapoda</taxon>
        <taxon>Insecta</taxon>
        <taxon>Pterygota</taxon>
        <taxon>Neoptera</taxon>
        <taxon>Endopterygota</taxon>
        <taxon>Hymenoptera</taxon>
        <taxon>Apocrita</taxon>
        <taxon>Ichneumonoidea</taxon>
        <taxon>Braconidae</taxon>
        <taxon>Aphidiinae</taxon>
        <taxon>Aphidius</taxon>
    </lineage>
</organism>
<comment type="subcellular location">
    <subcellularLocation>
        <location evidence="1">Membrane</location>
        <topology evidence="1">Single-pass membrane protein</topology>
    </subcellularLocation>
</comment>
<feature type="domain" description="FAM234A/B beta-propeller" evidence="6">
    <location>
        <begin position="135"/>
        <end position="348"/>
    </location>
</feature>
<comment type="caution">
    <text evidence="7">The sequence shown here is derived from an EMBL/GenBank/DDBJ whole genome shotgun (WGS) entry which is preliminary data.</text>
</comment>
<dbReference type="InterPro" id="IPR015943">
    <property type="entry name" value="WD40/YVTN_repeat-like_dom_sf"/>
</dbReference>
<keyword evidence="2 5" id="KW-0812">Transmembrane</keyword>
<dbReference type="Gene3D" id="2.130.10.10">
    <property type="entry name" value="YVTN repeat-like/Quinoprotein amine dehydrogenase"/>
    <property type="match status" value="1"/>
</dbReference>